<dbReference type="InterPro" id="IPR043917">
    <property type="entry name" value="DUF5753"/>
</dbReference>
<feature type="domain" description="DUF5753" evidence="1">
    <location>
        <begin position="6"/>
        <end position="158"/>
    </location>
</feature>
<dbReference type="Pfam" id="PF19054">
    <property type="entry name" value="DUF5753"/>
    <property type="match status" value="1"/>
</dbReference>
<organism evidence="2 3">
    <name type="scientific">Nocardiopsis metallicus</name>
    <dbReference type="NCBI Taxonomy" id="179819"/>
    <lineage>
        <taxon>Bacteria</taxon>
        <taxon>Bacillati</taxon>
        <taxon>Actinomycetota</taxon>
        <taxon>Actinomycetes</taxon>
        <taxon>Streptosporangiales</taxon>
        <taxon>Nocardiopsidaceae</taxon>
        <taxon>Nocardiopsis</taxon>
    </lineage>
</organism>
<reference evidence="2 3" key="1">
    <citation type="submission" date="2020-08" db="EMBL/GenBank/DDBJ databases">
        <title>Sequencing the genomes of 1000 actinobacteria strains.</title>
        <authorList>
            <person name="Klenk H.-P."/>
        </authorList>
    </citation>
    <scope>NUCLEOTIDE SEQUENCE [LARGE SCALE GENOMIC DNA]</scope>
    <source>
        <strain evidence="2 3">DSM 44598</strain>
    </source>
</reference>
<sequence length="164" mass="18043">MSVEIVTPVLVPGILQCESYARFAIAEGRPNDPLNIIDDLVRVRLSLLRDALRVSAIFPESALACAPDSVRADQAGHLLKLSQEGRARVHLVPGVLVGVTSPFQVYRLRDEKEVATSDHVRGTVVFSEPSDLTRFRDLARAARGYARPLSESLRVLKEAAEDAW</sequence>
<comment type="caution">
    <text evidence="2">The sequence shown here is derived from an EMBL/GenBank/DDBJ whole genome shotgun (WGS) entry which is preliminary data.</text>
</comment>
<gene>
    <name evidence="2" type="ORF">HNR07_000501</name>
</gene>
<dbReference type="Proteomes" id="UP000579647">
    <property type="component" value="Unassembled WGS sequence"/>
</dbReference>
<dbReference type="RefSeq" id="WP_312894055.1">
    <property type="nucleotide sequence ID" value="NZ_BAAAKM010000010.1"/>
</dbReference>
<protein>
    <recommendedName>
        <fullName evidence="1">DUF5753 domain-containing protein</fullName>
    </recommendedName>
</protein>
<evidence type="ECO:0000313" key="3">
    <source>
        <dbReference type="Proteomes" id="UP000579647"/>
    </source>
</evidence>
<keyword evidence="3" id="KW-1185">Reference proteome</keyword>
<dbReference type="AlphaFoldDB" id="A0A840W069"/>
<evidence type="ECO:0000259" key="1">
    <source>
        <dbReference type="Pfam" id="PF19054"/>
    </source>
</evidence>
<dbReference type="EMBL" id="JACHDO010000001">
    <property type="protein sequence ID" value="MBB5489364.1"/>
    <property type="molecule type" value="Genomic_DNA"/>
</dbReference>
<proteinExistence type="predicted"/>
<name>A0A840W069_9ACTN</name>
<evidence type="ECO:0000313" key="2">
    <source>
        <dbReference type="EMBL" id="MBB5489364.1"/>
    </source>
</evidence>
<accession>A0A840W069</accession>